<sequence length="158" mass="17378">MKEVLVMTGIGSVSSVQPGDVDAEVSQRALRRIKDYLAKHPVEPEMIEVMVEHGEPSLVLPRPVVTLFAQILAQLAEGRGVSVIPSQAEVTTQQAADLLGVSRPYVVGLLEDGVIPHRKVGRHRRILLTDLLEYKRTDDEQRRKAADELGDLGQELGI</sequence>
<evidence type="ECO:0000259" key="1">
    <source>
        <dbReference type="Pfam" id="PF12728"/>
    </source>
</evidence>
<dbReference type="InterPro" id="IPR010093">
    <property type="entry name" value="SinI_DNA-bd"/>
</dbReference>
<proteinExistence type="predicted"/>
<comment type="caution">
    <text evidence="2">The sequence shown here is derived from an EMBL/GenBank/DDBJ whole genome shotgun (WGS) entry which is preliminary data.</text>
</comment>
<organism evidence="2 3">
    <name type="scientific">Glycomyces lechevalierae</name>
    <dbReference type="NCBI Taxonomy" id="256034"/>
    <lineage>
        <taxon>Bacteria</taxon>
        <taxon>Bacillati</taxon>
        <taxon>Actinomycetota</taxon>
        <taxon>Actinomycetes</taxon>
        <taxon>Glycomycetales</taxon>
        <taxon>Glycomycetaceae</taxon>
        <taxon>Glycomyces</taxon>
    </lineage>
</organism>
<dbReference type="InterPro" id="IPR041657">
    <property type="entry name" value="HTH_17"/>
</dbReference>
<dbReference type="NCBIfam" id="TIGR01764">
    <property type="entry name" value="excise"/>
    <property type="match status" value="1"/>
</dbReference>
<name>A0ABU2AM73_9ACTN</name>
<gene>
    <name evidence="2" type="ORF">J2S69_002031</name>
</gene>
<dbReference type="Proteomes" id="UP001183604">
    <property type="component" value="Unassembled WGS sequence"/>
</dbReference>
<feature type="domain" description="Helix-turn-helix" evidence="1">
    <location>
        <begin position="91"/>
        <end position="136"/>
    </location>
</feature>
<protein>
    <submittedName>
        <fullName evidence="2">Excisionase family DNA binding protein</fullName>
    </submittedName>
</protein>
<accession>A0ABU2AM73</accession>
<evidence type="ECO:0000313" key="3">
    <source>
        <dbReference type="Proteomes" id="UP001183604"/>
    </source>
</evidence>
<dbReference type="Pfam" id="PF12728">
    <property type="entry name" value="HTH_17"/>
    <property type="match status" value="1"/>
</dbReference>
<evidence type="ECO:0000313" key="2">
    <source>
        <dbReference type="EMBL" id="MDR7338312.1"/>
    </source>
</evidence>
<dbReference type="RefSeq" id="WP_270122682.1">
    <property type="nucleotide sequence ID" value="NZ_BAAAOM010000005.1"/>
</dbReference>
<reference evidence="2 3" key="1">
    <citation type="submission" date="2023-07" db="EMBL/GenBank/DDBJ databases">
        <title>Sequencing the genomes of 1000 actinobacteria strains.</title>
        <authorList>
            <person name="Klenk H.-P."/>
        </authorList>
    </citation>
    <scope>NUCLEOTIDE SEQUENCE [LARGE SCALE GENOMIC DNA]</scope>
    <source>
        <strain evidence="2 3">DSM 44724</strain>
    </source>
</reference>
<dbReference type="EMBL" id="JAVDYD010000001">
    <property type="protein sequence ID" value="MDR7338312.1"/>
    <property type="molecule type" value="Genomic_DNA"/>
</dbReference>
<keyword evidence="3" id="KW-1185">Reference proteome</keyword>